<dbReference type="GO" id="GO:0044611">
    <property type="term" value="C:nuclear pore inner ring"/>
    <property type="evidence" value="ECO:0007669"/>
    <property type="project" value="TreeGrafter"/>
</dbReference>
<dbReference type="STRING" id="763407.A0A162X3D3"/>
<dbReference type="GO" id="GO:0017056">
    <property type="term" value="F:structural constituent of nuclear pore"/>
    <property type="evidence" value="ECO:0007669"/>
    <property type="project" value="TreeGrafter"/>
</dbReference>
<dbReference type="FunCoup" id="A0A162X3D3">
    <property type="interactions" value="531"/>
</dbReference>
<dbReference type="GeneID" id="29000276"/>
<reference evidence="6" key="1">
    <citation type="submission" date="2015-06" db="EMBL/GenBank/DDBJ databases">
        <title>Expansion of signal transduction pathways in fungi by whole-genome duplication.</title>
        <authorList>
            <consortium name="DOE Joint Genome Institute"/>
            <person name="Corrochano L.M."/>
            <person name="Kuo A."/>
            <person name="Marcet-Houben M."/>
            <person name="Polaino S."/>
            <person name="Salamov A."/>
            <person name="Villalobos J.M."/>
            <person name="Alvarez M.I."/>
            <person name="Avalos J."/>
            <person name="Benito E.P."/>
            <person name="Benoit I."/>
            <person name="Burger G."/>
            <person name="Camino L.P."/>
            <person name="Canovas D."/>
            <person name="Cerda-Olmedo E."/>
            <person name="Cheng J.-F."/>
            <person name="Dominguez A."/>
            <person name="Elias M."/>
            <person name="Eslava A.P."/>
            <person name="Glaser F."/>
            <person name="Grimwood J."/>
            <person name="Gutierrez G."/>
            <person name="Heitman J."/>
            <person name="Henrissat B."/>
            <person name="Iturriaga E.A."/>
            <person name="Lang B.F."/>
            <person name="Lavin J.L."/>
            <person name="Lee S."/>
            <person name="Li W."/>
            <person name="Lindquist E."/>
            <person name="Lopez-Garcia S."/>
            <person name="Luque E.M."/>
            <person name="Marcos A.T."/>
            <person name="Martin J."/>
            <person name="McCluskey K."/>
            <person name="Medina H.R."/>
            <person name="Miralles-Duran A."/>
            <person name="Miyazaki A."/>
            <person name="Munoz-Torres E."/>
            <person name="Oguiza J.A."/>
            <person name="Ohm R."/>
            <person name="Olmedo M."/>
            <person name="Orejas M."/>
            <person name="Ortiz-Castellanos L."/>
            <person name="Pisabarro A.G."/>
            <person name="Rodriguez-Romero J."/>
            <person name="Ruiz-Herrera J."/>
            <person name="Ruiz-Vazquez R."/>
            <person name="Sanz C."/>
            <person name="Schackwitz W."/>
            <person name="Schmutz J."/>
            <person name="Shahriari M."/>
            <person name="Shelest E."/>
            <person name="Silva-Franco F."/>
            <person name="Soanes D."/>
            <person name="Syed K."/>
            <person name="Tagua V.G."/>
            <person name="Talbot N.J."/>
            <person name="Thon M."/>
            <person name="De vries R.P."/>
            <person name="Wiebenga A."/>
            <person name="Yadav J.S."/>
            <person name="Braun E.L."/>
            <person name="Baker S."/>
            <person name="Garre V."/>
            <person name="Horwitz B."/>
            <person name="Torres-Martinez S."/>
            <person name="Idnurm A."/>
            <person name="Herrera-Estrella A."/>
            <person name="Gabaldon T."/>
            <person name="Grigoriev I.V."/>
        </authorList>
    </citation>
    <scope>NUCLEOTIDE SEQUENCE [LARGE SCALE GENOMIC DNA]</scope>
    <source>
        <strain evidence="6">NRRL 1555(-)</strain>
    </source>
</reference>
<dbReference type="Proteomes" id="UP000077315">
    <property type="component" value="Unassembled WGS sequence"/>
</dbReference>
<protein>
    <submittedName>
        <fullName evidence="5">Uncharacterized protein</fullName>
    </submittedName>
</protein>
<dbReference type="PANTHER" id="PTHR31344">
    <property type="entry name" value="NUCLEAR PORE COMPLEX PROTEIN NUP205"/>
    <property type="match status" value="1"/>
</dbReference>
<evidence type="ECO:0000256" key="3">
    <source>
        <dbReference type="ARBA" id="ARBA00022448"/>
    </source>
</evidence>
<dbReference type="RefSeq" id="XP_018290365.1">
    <property type="nucleotide sequence ID" value="XM_018439370.1"/>
</dbReference>
<dbReference type="PANTHER" id="PTHR31344:SF0">
    <property type="entry name" value="NUCLEAR PORE COMPLEX PROTEIN NUP205"/>
    <property type="match status" value="1"/>
</dbReference>
<dbReference type="EMBL" id="KV440983">
    <property type="protein sequence ID" value="OAD72325.1"/>
    <property type="molecule type" value="Genomic_DNA"/>
</dbReference>
<comment type="subcellular location">
    <subcellularLocation>
        <location evidence="1">Nucleus</location>
    </subcellularLocation>
</comment>
<dbReference type="SUPFAM" id="SSF48371">
    <property type="entry name" value="ARM repeat"/>
    <property type="match status" value="1"/>
</dbReference>
<evidence type="ECO:0000256" key="2">
    <source>
        <dbReference type="ARBA" id="ARBA00005892"/>
    </source>
</evidence>
<keyword evidence="6" id="KW-1185">Reference proteome</keyword>
<accession>A0A162X3D3</accession>
<keyword evidence="4" id="KW-0539">Nucleus</keyword>
<evidence type="ECO:0000256" key="4">
    <source>
        <dbReference type="ARBA" id="ARBA00023242"/>
    </source>
</evidence>
<dbReference type="GO" id="GO:0006999">
    <property type="term" value="P:nuclear pore organization"/>
    <property type="evidence" value="ECO:0007669"/>
    <property type="project" value="TreeGrafter"/>
</dbReference>
<dbReference type="InParanoid" id="A0A162X3D3"/>
<dbReference type="InterPro" id="IPR016024">
    <property type="entry name" value="ARM-type_fold"/>
</dbReference>
<dbReference type="Pfam" id="PF11894">
    <property type="entry name" value="Nup192"/>
    <property type="match status" value="1"/>
</dbReference>
<name>A0A162X3D3_PHYB8</name>
<gene>
    <name evidence="5" type="ORF">PHYBLDRAFT_187354</name>
</gene>
<keyword evidence="3" id="KW-0813">Transport</keyword>
<dbReference type="InterPro" id="IPR021827">
    <property type="entry name" value="Nup186/Nup192/Nup205"/>
</dbReference>
<proteinExistence type="inferred from homology"/>
<evidence type="ECO:0000313" key="5">
    <source>
        <dbReference type="EMBL" id="OAD72325.1"/>
    </source>
</evidence>
<sequence length="1779" mass="203004">MYGIPTWTEEARTLHDDICRARTSESSVLASDLRAKLQLSKPKLLRLLDDDSRNTAHRTNLNQGKAYINGTLQKIAPEFAQKAIFLSDQLDINEYTAATLLKRGLEEVSYTEDNAIDISIVLYHQEHEYLLECFEVILTTAKDASVNNDIRLVCYDFMNDIMQTRLPQEQLSTVTGGPGGPSGSFIAKLIATVKRYQEYISSIMDTGALSNAQPTPAIGLANGVGQGKLGEEITEYRMHHLVEERTGLIRIFYHLGSLFWPEPEDVLSFLGMLENANLKDYATPYMIICMIAILSPENHVNMDDDYQRKDLSKNEEFLKKFHERIMNQSWTVLPIKATIFIQWVILLEHASLSKPGLKERVTGTGDFTELVKDAISAKAFVFMNNYLLQFQQEYGKNNVYRGVLKDQIDDDGNMVTDRAVNLGDFTLFNAFIREDFHIYVLHELDILASTFIRNMKSVLQTLKYREEDSNPATLPTQQSSIIYTDLNNKDERCHDLEDFFSFLASVYRYRIDAGFQFWTNDEGGLYIFTQWAASIRVQSTVKAVYDFLGSISTGERCARSCFAYLRRYTTTYESGVNNFFSWASLVQTLQYYAPLLHTSTEDRINRLPPNEENLLKTFLYLLKQVVLYYVDARKFLWEDKILNVQNSLIDMINSPTSTQLRAALYGALAAFCSSGGGDINGVGRSHALEMWDVLEGGQFLVYHPPKEGLTRAQAMASKQVGFMKDLSLEQSTGTYPETLAIIELLTSLIHPQNERNELIAGYKTTGFSIPSKLGYNRKNPGAEPYISLIIENVFLQLDSFKYMHSECKWQLTEACLKLLENCIMSFDLRPLVYWWRGDINYQQKTGAEEILSSLLRYITHPGFEVFVRLFSDSRLTKKLFSILEHETEGSISWRSMPTFSRECVARCLSIIDKALEVQDAFCNLLVPTILRSLTKTSSPDIVLGDFNFKPIPSITMFSHLMLHHQKVLINISQLVNSKDYEEICSLSAKILQTLSADPSLNDMTVKSEQGNYVHLDTGGLGKQLTMVLQASSEADAIIYGFSERLRLDYSESITFNDYMYDLNNIPFWRAETVADNIHQLNETSPRRIQSSIRLEILDLLLNNSVKSKSSPNLTEFLLGFETKNGKGLVSIKDPLSSNAIPTSFHSILDLLRSGVSAKGLPLIATHPLLAEKCYQLIYQLCSKKSTSEPVMRYLRTRENYFYEQFKAMPSGLTSYQSTPVHMLPGTLIYPDGTKNSIDFFSLRSQLLRRAWLLHSVALELHAAAVSGRTSDASRLIELLYGDGELPEKNASPQATRVLQQPLVKILEIVSSLNFIWDDHTKDSPKDFCLDFFTGFDDTRFEVTNEHGCVVYDIWSAYKFLRGIQHMEDPSDTNKWNKIELEIRRIIHVMVIQNHKREIAHGKLCCLEAWKQVVEISVLECHELFRSNRRFKVIYGLLQMLLPELPRLADKNDAMLQGMSQVILTLMDQINTTPRREKIVMIKPGTNAVYSLPNFSDMDLSEIFIGIVNCIQDSHGSVMVRGNMYITLSKYLALITPPTQQKDTLPLPLTKLQHFISDSVQNSHPSFLETIYYDTIYSDDVWKPTALAAMSVLYELTERAGTYTVLNFLERKNFICHRLDAIFEGQTGEGQFKPQDISPTSIALYNEKMNLLLRIASKKRGTEVLCAHNVFDELCRFNLNKLPREGKKETELFDIIVTPVLRLVLILILNKGQYCEETRRQAKRWEISHEDVLQYITAIKRPRTSTSEIQLNLTKDILHLLQPKPESFSTIEPKQPHAHW</sequence>
<evidence type="ECO:0000313" key="6">
    <source>
        <dbReference type="Proteomes" id="UP000077315"/>
    </source>
</evidence>
<evidence type="ECO:0000256" key="1">
    <source>
        <dbReference type="ARBA" id="ARBA00004123"/>
    </source>
</evidence>
<organism evidence="5 6">
    <name type="scientific">Phycomyces blakesleeanus (strain ATCC 8743b / DSM 1359 / FGSC 10004 / NBRC 33097 / NRRL 1555)</name>
    <dbReference type="NCBI Taxonomy" id="763407"/>
    <lineage>
        <taxon>Eukaryota</taxon>
        <taxon>Fungi</taxon>
        <taxon>Fungi incertae sedis</taxon>
        <taxon>Mucoromycota</taxon>
        <taxon>Mucoromycotina</taxon>
        <taxon>Mucoromycetes</taxon>
        <taxon>Mucorales</taxon>
        <taxon>Phycomycetaceae</taxon>
        <taxon>Phycomyces</taxon>
    </lineage>
</organism>
<dbReference type="VEuPathDB" id="FungiDB:PHYBLDRAFT_187354"/>
<dbReference type="OrthoDB" id="2019644at2759"/>
<comment type="similarity">
    <text evidence="2">Belongs to the NUP186/NUP192/NUP205 family.</text>
</comment>